<feature type="compositionally biased region" description="Basic and acidic residues" evidence="10">
    <location>
        <begin position="412"/>
        <end position="426"/>
    </location>
</feature>
<protein>
    <recommendedName>
        <fullName evidence="13">NIMA interactive protein</fullName>
    </recommendedName>
</protein>
<feature type="region of interest" description="Disordered" evidence="10">
    <location>
        <begin position="160"/>
        <end position="201"/>
    </location>
</feature>
<gene>
    <name evidence="11" type="ORF">N7493_002897</name>
</gene>
<evidence type="ECO:0000256" key="2">
    <source>
        <dbReference type="ARBA" id="ARBA00004300"/>
    </source>
</evidence>
<feature type="region of interest" description="Disordered" evidence="10">
    <location>
        <begin position="462"/>
        <end position="550"/>
    </location>
</feature>
<evidence type="ECO:0000313" key="11">
    <source>
        <dbReference type="EMBL" id="KAJ5734111.1"/>
    </source>
</evidence>
<name>A0AAD6MZ64_9EURO</name>
<keyword evidence="6" id="KW-0965">Cell junction</keyword>
<evidence type="ECO:0000256" key="7">
    <source>
        <dbReference type="ARBA" id="ARBA00023054"/>
    </source>
</evidence>
<evidence type="ECO:0000256" key="1">
    <source>
        <dbReference type="ARBA" id="ARBA00004282"/>
    </source>
</evidence>
<dbReference type="GO" id="GO:0007155">
    <property type="term" value="P:cell adhesion"/>
    <property type="evidence" value="ECO:0007669"/>
    <property type="project" value="UniProtKB-KW"/>
</dbReference>
<keyword evidence="12" id="KW-1185">Reference proteome</keyword>
<dbReference type="Pfam" id="PF11559">
    <property type="entry name" value="ADIP"/>
    <property type="match status" value="1"/>
</dbReference>
<accession>A0AAD6MZ64</accession>
<evidence type="ECO:0000256" key="8">
    <source>
        <dbReference type="ARBA" id="ARBA00023212"/>
    </source>
</evidence>
<dbReference type="PANTHER" id="PTHR46507">
    <property type="entry name" value="AFADIN- AND ALPHA-ACTININ-BINDING PROTEIN"/>
    <property type="match status" value="1"/>
</dbReference>
<proteinExistence type="inferred from homology"/>
<feature type="compositionally biased region" description="Low complexity" evidence="10">
    <location>
        <begin position="182"/>
        <end position="193"/>
    </location>
</feature>
<comment type="similarity">
    <text evidence="3">Belongs to the ADIP family.</text>
</comment>
<comment type="subcellular location">
    <subcellularLocation>
        <location evidence="1">Cell junction</location>
    </subcellularLocation>
    <subcellularLocation>
        <location evidence="2">Cytoplasm</location>
        <location evidence="2">Cytoskeleton</location>
        <location evidence="2">Microtubule organizing center</location>
        <location evidence="2">Centrosome</location>
    </subcellularLocation>
</comment>
<evidence type="ECO:0000256" key="9">
    <source>
        <dbReference type="SAM" id="Coils"/>
    </source>
</evidence>
<feature type="coiled-coil region" evidence="9">
    <location>
        <begin position="115"/>
        <end position="142"/>
    </location>
</feature>
<dbReference type="InterPro" id="IPR021622">
    <property type="entry name" value="Afadin/alpha-actinin-bd"/>
</dbReference>
<organism evidence="11 12">
    <name type="scientific">Penicillium malachiteum</name>
    <dbReference type="NCBI Taxonomy" id="1324776"/>
    <lineage>
        <taxon>Eukaryota</taxon>
        <taxon>Fungi</taxon>
        <taxon>Dikarya</taxon>
        <taxon>Ascomycota</taxon>
        <taxon>Pezizomycotina</taxon>
        <taxon>Eurotiomycetes</taxon>
        <taxon>Eurotiomycetidae</taxon>
        <taxon>Eurotiales</taxon>
        <taxon>Aspergillaceae</taxon>
        <taxon>Penicillium</taxon>
    </lineage>
</organism>
<comment type="caution">
    <text evidence="11">The sequence shown here is derived from an EMBL/GenBank/DDBJ whole genome shotgun (WGS) entry which is preliminary data.</text>
</comment>
<dbReference type="EMBL" id="JAQJAN010000003">
    <property type="protein sequence ID" value="KAJ5734111.1"/>
    <property type="molecule type" value="Genomic_DNA"/>
</dbReference>
<feature type="compositionally biased region" description="Basic and acidic residues" evidence="10">
    <location>
        <begin position="160"/>
        <end position="171"/>
    </location>
</feature>
<keyword evidence="7 9" id="KW-0175">Coiled coil</keyword>
<feature type="region of interest" description="Disordered" evidence="10">
    <location>
        <begin position="387"/>
        <end position="434"/>
    </location>
</feature>
<evidence type="ECO:0000256" key="3">
    <source>
        <dbReference type="ARBA" id="ARBA00009291"/>
    </source>
</evidence>
<dbReference type="PANTHER" id="PTHR46507:SF4">
    <property type="entry name" value="SSX FAMILY MEMBER 2 INTERACTING PROTEIN"/>
    <property type="match status" value="1"/>
</dbReference>
<sequence length="550" mass="61544">METHNLQAASTYVNNILLARGLLNGGQAIDFAQPDNAEGGTEATMARVINLINDLVLRRDREAEHRENLATTIRTLRVTESEQTAEISKYKTKSTELARSLALTEAQERALRSNMTSAETTIRGLKEQVQRMKSTVQQVRAQCANDIRKRDLEMQKLKSHLAERQRGKREGLSVTTININPGSSRSRLRSSGGDRVNDPGYSLKQETTDFLTELCQNLSDENDTLIELARNTVETLRELQGFPQAEDGDNGDEIAGMAASVGPQKVPANAVTTLPTSCDELSAGMETVLDHLRTLLTNPSFVPLEEVEVRDEEIKRLREGWEKMENRWKQAVTMMDGWQRRLTDGGDSVRVEELKLGMTLDMSVNSAEDLSAQGDRENNPISPILEDEQEEELSESERPVQKPSLTRSKIRKVPERAERALQERSDNAVARPKRLRKVSFTPGLQGSPCLPIPDDETIQIKAHKSDAVTRRPSRRKTDFKSSSQIDETESMSVNQKLAAAEDEARAAESSRKERESRKRSRPAVSSRSGNRRRSTLTSDELDDLMGVPSR</sequence>
<feature type="compositionally biased region" description="Polar residues" evidence="10">
    <location>
        <begin position="480"/>
        <end position="495"/>
    </location>
</feature>
<dbReference type="AlphaFoldDB" id="A0AAD6MZ64"/>
<reference evidence="11" key="1">
    <citation type="journal article" date="2023" name="IMA Fungus">
        <title>Comparative genomic study of the Penicillium genus elucidates a diverse pangenome and 15 lateral gene transfer events.</title>
        <authorList>
            <person name="Petersen C."/>
            <person name="Sorensen T."/>
            <person name="Nielsen M.R."/>
            <person name="Sondergaard T.E."/>
            <person name="Sorensen J.L."/>
            <person name="Fitzpatrick D.A."/>
            <person name="Frisvad J.C."/>
            <person name="Nielsen K.L."/>
        </authorList>
    </citation>
    <scope>NUCLEOTIDE SEQUENCE</scope>
    <source>
        <strain evidence="11">IBT 17514</strain>
    </source>
</reference>
<evidence type="ECO:0000256" key="5">
    <source>
        <dbReference type="ARBA" id="ARBA00022889"/>
    </source>
</evidence>
<evidence type="ECO:0000256" key="6">
    <source>
        <dbReference type="ARBA" id="ARBA00022949"/>
    </source>
</evidence>
<evidence type="ECO:0000256" key="4">
    <source>
        <dbReference type="ARBA" id="ARBA00022490"/>
    </source>
</evidence>
<reference evidence="11" key="2">
    <citation type="submission" date="2023-01" db="EMBL/GenBank/DDBJ databases">
        <authorList>
            <person name="Petersen C."/>
        </authorList>
    </citation>
    <scope>NUCLEOTIDE SEQUENCE</scope>
    <source>
        <strain evidence="11">IBT 17514</strain>
    </source>
</reference>
<evidence type="ECO:0008006" key="13">
    <source>
        <dbReference type="Google" id="ProtNLM"/>
    </source>
</evidence>
<dbReference type="InterPro" id="IPR052300">
    <property type="entry name" value="Adhesion_Centrosome_assoc"/>
</dbReference>
<keyword evidence="4" id="KW-0963">Cytoplasm</keyword>
<dbReference type="Proteomes" id="UP001215712">
    <property type="component" value="Unassembled WGS sequence"/>
</dbReference>
<keyword evidence="5" id="KW-0130">Cell adhesion</keyword>
<keyword evidence="8" id="KW-0206">Cytoskeleton</keyword>
<feature type="compositionally biased region" description="Basic and acidic residues" evidence="10">
    <location>
        <begin position="463"/>
        <end position="479"/>
    </location>
</feature>
<evidence type="ECO:0000256" key="10">
    <source>
        <dbReference type="SAM" id="MobiDB-lite"/>
    </source>
</evidence>
<feature type="compositionally biased region" description="Basic and acidic residues" evidence="10">
    <location>
        <begin position="502"/>
        <end position="516"/>
    </location>
</feature>
<evidence type="ECO:0000313" key="12">
    <source>
        <dbReference type="Proteomes" id="UP001215712"/>
    </source>
</evidence>